<feature type="chain" id="PRO_5001771492" evidence="2">
    <location>
        <begin position="17"/>
        <end position="156"/>
    </location>
</feature>
<protein>
    <submittedName>
        <fullName evidence="3">Uncharacterized protein</fullName>
    </submittedName>
</protein>
<sequence length="156" mass="17396">MASIAILATTAAVTAAGEDGVNLDITLNNSQPEQDADSTIRPDVEPTNNVGTQFKPLNVPDRPFKVLDLSESPLKLFPRFLPIQLVKDWVTYANLAAVDPKDPALKDNSRQRRWKPISLTEIYIWKGTSICMDLQPDKQRKDYWRASYSGGNHSPS</sequence>
<accession>A0A084B750</accession>
<evidence type="ECO:0000313" key="4">
    <source>
        <dbReference type="Proteomes" id="UP000028045"/>
    </source>
</evidence>
<evidence type="ECO:0000256" key="1">
    <source>
        <dbReference type="SAM" id="MobiDB-lite"/>
    </source>
</evidence>
<keyword evidence="4" id="KW-1185">Reference proteome</keyword>
<name>A0A084B750_STACB</name>
<keyword evidence="2" id="KW-0732">Signal</keyword>
<organism evidence="3 4">
    <name type="scientific">Stachybotrys chartarum (strain CBS 109288 / IBT 7711)</name>
    <name type="common">Toxic black mold</name>
    <name type="synonym">Stilbospora chartarum</name>
    <dbReference type="NCBI Taxonomy" id="1280523"/>
    <lineage>
        <taxon>Eukaryota</taxon>
        <taxon>Fungi</taxon>
        <taxon>Dikarya</taxon>
        <taxon>Ascomycota</taxon>
        <taxon>Pezizomycotina</taxon>
        <taxon>Sordariomycetes</taxon>
        <taxon>Hypocreomycetidae</taxon>
        <taxon>Hypocreales</taxon>
        <taxon>Stachybotryaceae</taxon>
        <taxon>Stachybotrys</taxon>
    </lineage>
</organism>
<proteinExistence type="predicted"/>
<dbReference type="HOGENOM" id="CLU_1687854_0_0_1"/>
<dbReference type="Proteomes" id="UP000028045">
    <property type="component" value="Unassembled WGS sequence"/>
</dbReference>
<evidence type="ECO:0000313" key="3">
    <source>
        <dbReference type="EMBL" id="KEY73379.1"/>
    </source>
</evidence>
<evidence type="ECO:0000256" key="2">
    <source>
        <dbReference type="SAM" id="SignalP"/>
    </source>
</evidence>
<gene>
    <name evidence="3" type="ORF">S7711_01492</name>
</gene>
<feature type="signal peptide" evidence="2">
    <location>
        <begin position="1"/>
        <end position="16"/>
    </location>
</feature>
<dbReference type="EMBL" id="KL647853">
    <property type="protein sequence ID" value="KEY73379.1"/>
    <property type="molecule type" value="Genomic_DNA"/>
</dbReference>
<reference evidence="3 4" key="1">
    <citation type="journal article" date="2014" name="BMC Genomics">
        <title>Comparative genome sequencing reveals chemotype-specific gene clusters in the toxigenic black mold Stachybotrys.</title>
        <authorList>
            <person name="Semeiks J."/>
            <person name="Borek D."/>
            <person name="Otwinowski Z."/>
            <person name="Grishin N.V."/>
        </authorList>
    </citation>
    <scope>NUCLEOTIDE SEQUENCE [LARGE SCALE GENOMIC DNA]</scope>
    <source>
        <strain evidence="4">CBS 109288 / IBT 7711</strain>
    </source>
</reference>
<feature type="region of interest" description="Disordered" evidence="1">
    <location>
        <begin position="28"/>
        <end position="50"/>
    </location>
</feature>
<dbReference type="AlphaFoldDB" id="A0A084B750"/>